<evidence type="ECO:0000313" key="4">
    <source>
        <dbReference type="Proteomes" id="UP000053958"/>
    </source>
</evidence>
<dbReference type="Proteomes" id="UP000053958">
    <property type="component" value="Unassembled WGS sequence"/>
</dbReference>
<keyword evidence="4" id="KW-1185">Reference proteome</keyword>
<dbReference type="InterPro" id="IPR015421">
    <property type="entry name" value="PyrdxlP-dep_Trfase_major"/>
</dbReference>
<keyword evidence="3" id="KW-0032">Aminotransferase</keyword>
<dbReference type="SUPFAM" id="SSF53383">
    <property type="entry name" value="PLP-dependent transferases"/>
    <property type="match status" value="1"/>
</dbReference>
<protein>
    <submittedName>
        <fullName evidence="3">Aminotransferase</fullName>
    </submittedName>
</protein>
<organism evidence="3 4">
    <name type="scientific">Rasamsonia emersonii (strain ATCC 16479 / CBS 393.64 / IMI 116815)</name>
    <dbReference type="NCBI Taxonomy" id="1408163"/>
    <lineage>
        <taxon>Eukaryota</taxon>
        <taxon>Fungi</taxon>
        <taxon>Dikarya</taxon>
        <taxon>Ascomycota</taxon>
        <taxon>Pezizomycotina</taxon>
        <taxon>Eurotiomycetes</taxon>
        <taxon>Eurotiomycetidae</taxon>
        <taxon>Eurotiales</taxon>
        <taxon>Trichocomaceae</taxon>
        <taxon>Rasamsonia</taxon>
    </lineage>
</organism>
<proteinExistence type="predicted"/>
<dbReference type="Gene3D" id="3.40.640.10">
    <property type="entry name" value="Type I PLP-dependent aspartate aminotransferase-like (Major domain)"/>
    <property type="match status" value="1"/>
</dbReference>
<dbReference type="GeneID" id="25317368"/>
<dbReference type="InterPro" id="IPR015424">
    <property type="entry name" value="PyrdxlP-dep_Trfase"/>
</dbReference>
<evidence type="ECO:0000313" key="3">
    <source>
        <dbReference type="EMBL" id="KKA20936.1"/>
    </source>
</evidence>
<dbReference type="AlphaFoldDB" id="A0A0F4YSV6"/>
<sequence length="490" mass="55280">MASSETPSLQLTPFGAPMLKHFLFAGGYKNLNHGSFGTYPRFVQNELRRFQDEAEAYPDVFIRRDRPILLDKAREAVARLLKASSKECVFVRNATTGVNTVLRNLVFSEGDVIVYFATIYGAIENAIVHLCETTPVRAVKVQYQLPVSHDELVKRFQAVVAQAKADGLNVRVAVFDTIVSQPAVRFPFERLAEACRQEGILSVIDGAHAIGQIPLDLGTLQPDFFVSNCHKWLYTPRGCAVLYVPLRNQHLLRTTLPTSWGFIPAPSSPDAHQPLTPVVGDKSAFELLFERTATTDDAAYFTVPAALRFRQEVCGGEDRIYAYLESLAREAGDIIAATLGTEVLEEPDLNLGEVGQLRRCAMASIRLPLAYYDDSTTQTDKNNNKNSPYPPLSPTEASAAIDWMQSILINRHNTTVPVIQYGGYLWTRVSAQIYLQRSDFEWLAQILKECIYSNEASWWYYVWRYWRVVDLDIDSDTDNSKQARKERRHN</sequence>
<evidence type="ECO:0000259" key="2">
    <source>
        <dbReference type="Pfam" id="PF00266"/>
    </source>
</evidence>
<keyword evidence="1" id="KW-0663">Pyridoxal phosphate</keyword>
<gene>
    <name evidence="3" type="ORF">T310_5021</name>
</gene>
<evidence type="ECO:0000256" key="1">
    <source>
        <dbReference type="ARBA" id="ARBA00022898"/>
    </source>
</evidence>
<keyword evidence="3" id="KW-0808">Transferase</keyword>
<comment type="caution">
    <text evidence="3">The sequence shown here is derived from an EMBL/GenBank/DDBJ whole genome shotgun (WGS) entry which is preliminary data.</text>
</comment>
<dbReference type="PANTHER" id="PTHR43092:SF2">
    <property type="entry name" value="HERCYNYLCYSTEINE SULFOXIDE LYASE"/>
    <property type="match status" value="1"/>
</dbReference>
<dbReference type="RefSeq" id="XP_013327548.1">
    <property type="nucleotide sequence ID" value="XM_013472094.1"/>
</dbReference>
<reference evidence="3 4" key="1">
    <citation type="submission" date="2015-04" db="EMBL/GenBank/DDBJ databases">
        <authorList>
            <person name="Heijne W.H."/>
            <person name="Fedorova N.D."/>
            <person name="Nierman W.C."/>
            <person name="Vollebregt A.W."/>
            <person name="Zhao Z."/>
            <person name="Wu L."/>
            <person name="Kumar M."/>
            <person name="Stam H."/>
            <person name="van den Berg M.A."/>
            <person name="Pel H.J."/>
        </authorList>
    </citation>
    <scope>NUCLEOTIDE SEQUENCE [LARGE SCALE GENOMIC DNA]</scope>
    <source>
        <strain evidence="3 4">CBS 393.64</strain>
    </source>
</reference>
<accession>A0A0F4YSV6</accession>
<name>A0A0F4YSV6_RASE3</name>
<dbReference type="STRING" id="1408163.A0A0F4YSV6"/>
<dbReference type="EMBL" id="LASV01000217">
    <property type="protein sequence ID" value="KKA20936.1"/>
    <property type="molecule type" value="Genomic_DNA"/>
</dbReference>
<dbReference type="PANTHER" id="PTHR43092">
    <property type="entry name" value="L-CYSTEINE DESULFHYDRASE"/>
    <property type="match status" value="1"/>
</dbReference>
<dbReference type="Pfam" id="PF00266">
    <property type="entry name" value="Aminotran_5"/>
    <property type="match status" value="1"/>
</dbReference>
<feature type="domain" description="Aminotransferase class V" evidence="2">
    <location>
        <begin position="70"/>
        <end position="247"/>
    </location>
</feature>
<dbReference type="OrthoDB" id="5978656at2759"/>
<dbReference type="GO" id="GO:0008483">
    <property type="term" value="F:transaminase activity"/>
    <property type="evidence" value="ECO:0007669"/>
    <property type="project" value="UniProtKB-KW"/>
</dbReference>
<dbReference type="InterPro" id="IPR000192">
    <property type="entry name" value="Aminotrans_V_dom"/>
</dbReference>